<protein>
    <submittedName>
        <fullName evidence="1">Uncharacterized protein</fullName>
    </submittedName>
</protein>
<dbReference type="KEGG" id="pgi:PG_0614"/>
<accession>Q7MWJ6</accession>
<keyword evidence="2" id="KW-1185">Reference proteome</keyword>
<name>Q7MWJ6_PORGI</name>
<evidence type="ECO:0000313" key="2">
    <source>
        <dbReference type="Proteomes" id="UP000000588"/>
    </source>
</evidence>
<dbReference type="EnsemblBacteria" id="AAQ65798">
    <property type="protein sequence ID" value="AAQ65798"/>
    <property type="gene ID" value="PG_0614"/>
</dbReference>
<dbReference type="AlphaFoldDB" id="Q7MWJ6"/>
<gene>
    <name evidence="1" type="ordered locus">PG_0614</name>
</gene>
<sequence>MPKQYHNKNEHKMKQTILGIQLSQWTKCFLSFFLIAGCTGALSGQSPSQSRGYATTGILEPVMLPDTVPVDYHSAWGMVCDAQLNAFDKPIAFRAPFSYQGKGYYYPTAYYGGLREFCPYAKLGDMLITEGRFHEFDAYYELMCTRITLPNRTFEGVVTEIPMPQFTYPEVTATIVCVKDDSGFEIAIKDDEGNFISSENGEVMIAGNSYPLQTRVRVEGDIVQDYQLKYPIIFYSTVAKSCHTTDSQTVVPSSNDINVYIQGTTIGIKAEKLIKSVYIYDMAGRMLFATSQTQGREFCIDLKTKGHILVTVLFADNTQTSKNIIL</sequence>
<proteinExistence type="predicted"/>
<evidence type="ECO:0000313" key="1">
    <source>
        <dbReference type="EMBL" id="AAQ65798.1"/>
    </source>
</evidence>
<organism evidence="1 2">
    <name type="scientific">Porphyromonas gingivalis (strain ATCC BAA-308 / W83)</name>
    <dbReference type="NCBI Taxonomy" id="242619"/>
    <lineage>
        <taxon>Bacteria</taxon>
        <taxon>Pseudomonadati</taxon>
        <taxon>Bacteroidota</taxon>
        <taxon>Bacteroidia</taxon>
        <taxon>Bacteroidales</taxon>
        <taxon>Porphyromonadaceae</taxon>
        <taxon>Porphyromonas</taxon>
    </lineage>
</organism>
<dbReference type="HOGENOM" id="CLU_902705_0_0_10"/>
<reference evidence="1 2" key="1">
    <citation type="journal article" date="2003" name="J. Bacteriol.">
        <title>Complete genome sequence of the oral pathogenic bacterium Porphyromonas gingivalis strain W83.</title>
        <authorList>
            <person name="Nelson K."/>
            <person name="Fleishmann R."/>
            <person name="DeBoy R."/>
            <person name="Paulsen I."/>
            <person name="Fouts D."/>
            <person name="Eisen J."/>
            <person name="Daugherty S."/>
            <person name="Dodson R."/>
            <person name="Durkin A."/>
            <person name="Gwinn M."/>
            <person name="Haft D."/>
            <person name="Kolonay J."/>
            <person name="Nelson W."/>
            <person name="White O."/>
            <person name="Mason T."/>
            <person name="Tallon L."/>
            <person name="Gray J."/>
            <person name="Granger D."/>
            <person name="Tettelin H."/>
            <person name="Dong H."/>
            <person name="Galvin J."/>
            <person name="Duncan M."/>
            <person name="Dewhirst F."/>
            <person name="Fraser C."/>
        </authorList>
    </citation>
    <scope>NUCLEOTIDE SEQUENCE [LARGE SCALE GENOMIC DNA]</scope>
    <source>
        <strain evidence="2">ATCC BAA-308 / W83</strain>
    </source>
</reference>
<dbReference type="EMBL" id="AE015924">
    <property type="protein sequence ID" value="AAQ65798.1"/>
    <property type="molecule type" value="Genomic_DNA"/>
</dbReference>
<dbReference type="STRING" id="242619.PG_0614"/>
<dbReference type="Proteomes" id="UP000000588">
    <property type="component" value="Chromosome"/>
</dbReference>